<dbReference type="Proteomes" id="UP001189429">
    <property type="component" value="Unassembled WGS sequence"/>
</dbReference>
<feature type="non-terminal residue" evidence="1">
    <location>
        <position position="1"/>
    </location>
</feature>
<name>A0ABN9WLR5_9DINO</name>
<feature type="non-terminal residue" evidence="1">
    <location>
        <position position="536"/>
    </location>
</feature>
<comment type="caution">
    <text evidence="1">The sequence shown here is derived from an EMBL/GenBank/DDBJ whole genome shotgun (WGS) entry which is preliminary data.</text>
</comment>
<accession>A0ABN9WLR5</accession>
<protein>
    <submittedName>
        <fullName evidence="1">Uncharacterized protein</fullName>
    </submittedName>
</protein>
<gene>
    <name evidence="1" type="ORF">PCOR1329_LOCUS68548</name>
</gene>
<proteinExistence type="predicted"/>
<reference evidence="1" key="1">
    <citation type="submission" date="2023-10" db="EMBL/GenBank/DDBJ databases">
        <authorList>
            <person name="Chen Y."/>
            <person name="Shah S."/>
            <person name="Dougan E. K."/>
            <person name="Thang M."/>
            <person name="Chan C."/>
        </authorList>
    </citation>
    <scope>NUCLEOTIDE SEQUENCE [LARGE SCALE GENOMIC DNA]</scope>
</reference>
<sequence>VVTSGFLAQRGWTGCSRDAMSARLQAEGVDRLRLIGLPKRHPADPGKIFYAQVSIYGARDAGRDWHQHLKDYLETKAILEPKLEHGVYRRHPEGELKMGARSRVGDLLVAGQIPRAQYSVTQAKAIKAAEQIRPARDRRNNQDESAIAEELSTFRNRSGLLQKFAHQSRLDTASEQNSLAQRASDLKVKDLIDANMLAQHVKENMECGLAARKGVVDVKTAAVLARGGSPFANAPGEKGQAGAVWCLTKALRDVVRGQFDKQVPLVWASFRVERTARFNLVAEAYSISEAIGRGQFLRQFLRGLRSLPDTRPKDIESSSTSKHIFAVTGSDNFKVTVNKRAADADQVYDQEWIEHDQDFERDQTFEAFNHDWNDLGKGWLPQGDGCVKYHFSSCETVLSNKWSMAMVYLTWPMRALRISVDSAREAGLIPFRACELQAVQDHAPPGPQPDGQAPAPNIGKHETILDEAITGDIANNPEAAEAKVHCQEPGLCCRLKKAEGIKTVPEDYDFQTIREKRASEGLYSIPAKAKVPEKTF</sequence>
<evidence type="ECO:0000313" key="2">
    <source>
        <dbReference type="Proteomes" id="UP001189429"/>
    </source>
</evidence>
<organism evidence="1 2">
    <name type="scientific">Prorocentrum cordatum</name>
    <dbReference type="NCBI Taxonomy" id="2364126"/>
    <lineage>
        <taxon>Eukaryota</taxon>
        <taxon>Sar</taxon>
        <taxon>Alveolata</taxon>
        <taxon>Dinophyceae</taxon>
        <taxon>Prorocentrales</taxon>
        <taxon>Prorocentraceae</taxon>
        <taxon>Prorocentrum</taxon>
    </lineage>
</organism>
<evidence type="ECO:0000313" key="1">
    <source>
        <dbReference type="EMBL" id="CAK0887518.1"/>
    </source>
</evidence>
<keyword evidence="2" id="KW-1185">Reference proteome</keyword>
<dbReference type="EMBL" id="CAUYUJ010018948">
    <property type="protein sequence ID" value="CAK0887518.1"/>
    <property type="molecule type" value="Genomic_DNA"/>
</dbReference>